<name>A0A3M7RGD2_BRAPC</name>
<reference evidence="1 2" key="1">
    <citation type="journal article" date="2018" name="Sci. Rep.">
        <title>Genomic signatures of local adaptation to the degree of environmental predictability in rotifers.</title>
        <authorList>
            <person name="Franch-Gras L."/>
            <person name="Hahn C."/>
            <person name="Garcia-Roger E.M."/>
            <person name="Carmona M.J."/>
            <person name="Serra M."/>
            <person name="Gomez A."/>
        </authorList>
    </citation>
    <scope>NUCLEOTIDE SEQUENCE [LARGE SCALE GENOMIC DNA]</scope>
    <source>
        <strain evidence="1">HYR1</strain>
    </source>
</reference>
<evidence type="ECO:0000313" key="2">
    <source>
        <dbReference type="Proteomes" id="UP000276133"/>
    </source>
</evidence>
<sequence>MLNEYYEIMNIIKIAGIYAQNYLVYSMKKLFDYKSFLKQKNCTFIFNQLEQYPVIVYECFDLFDKSD</sequence>
<protein>
    <submittedName>
        <fullName evidence="1">Uncharacterized protein</fullName>
    </submittedName>
</protein>
<accession>A0A3M7RGD2</accession>
<gene>
    <name evidence="1" type="ORF">BpHYR1_016904</name>
</gene>
<proteinExistence type="predicted"/>
<dbReference type="AlphaFoldDB" id="A0A3M7RGD2"/>
<organism evidence="1 2">
    <name type="scientific">Brachionus plicatilis</name>
    <name type="common">Marine rotifer</name>
    <name type="synonym">Brachionus muelleri</name>
    <dbReference type="NCBI Taxonomy" id="10195"/>
    <lineage>
        <taxon>Eukaryota</taxon>
        <taxon>Metazoa</taxon>
        <taxon>Spiralia</taxon>
        <taxon>Gnathifera</taxon>
        <taxon>Rotifera</taxon>
        <taxon>Eurotatoria</taxon>
        <taxon>Monogononta</taxon>
        <taxon>Pseudotrocha</taxon>
        <taxon>Ploima</taxon>
        <taxon>Brachionidae</taxon>
        <taxon>Brachionus</taxon>
    </lineage>
</organism>
<keyword evidence="2" id="KW-1185">Reference proteome</keyword>
<dbReference type="Proteomes" id="UP000276133">
    <property type="component" value="Unassembled WGS sequence"/>
</dbReference>
<comment type="caution">
    <text evidence="1">The sequence shown here is derived from an EMBL/GenBank/DDBJ whole genome shotgun (WGS) entry which is preliminary data.</text>
</comment>
<dbReference type="EMBL" id="REGN01003439">
    <property type="protein sequence ID" value="RNA22514.1"/>
    <property type="molecule type" value="Genomic_DNA"/>
</dbReference>
<evidence type="ECO:0000313" key="1">
    <source>
        <dbReference type="EMBL" id="RNA22514.1"/>
    </source>
</evidence>